<accession>A0AAV9GQH5</accession>
<gene>
    <name evidence="2" type="ORF">QBC34DRAFT_404155</name>
</gene>
<keyword evidence="3" id="KW-1185">Reference proteome</keyword>
<dbReference type="Proteomes" id="UP001321760">
    <property type="component" value="Unassembled WGS sequence"/>
</dbReference>
<protein>
    <recommendedName>
        <fullName evidence="4">Secreted protein</fullName>
    </recommendedName>
</protein>
<feature type="non-terminal residue" evidence="2">
    <location>
        <position position="91"/>
    </location>
</feature>
<evidence type="ECO:0000313" key="2">
    <source>
        <dbReference type="EMBL" id="KAK4449896.1"/>
    </source>
</evidence>
<keyword evidence="1" id="KW-0732">Signal</keyword>
<feature type="chain" id="PRO_5043900207" description="Secreted protein" evidence="1">
    <location>
        <begin position="23"/>
        <end position="91"/>
    </location>
</feature>
<reference evidence="2" key="2">
    <citation type="submission" date="2023-05" db="EMBL/GenBank/DDBJ databases">
        <authorList>
            <consortium name="Lawrence Berkeley National Laboratory"/>
            <person name="Steindorff A."/>
            <person name="Hensen N."/>
            <person name="Bonometti L."/>
            <person name="Westerberg I."/>
            <person name="Brannstrom I.O."/>
            <person name="Guillou S."/>
            <person name="Cros-Aarteil S."/>
            <person name="Calhoun S."/>
            <person name="Haridas S."/>
            <person name="Kuo A."/>
            <person name="Mondo S."/>
            <person name="Pangilinan J."/>
            <person name="Riley R."/>
            <person name="Labutti K."/>
            <person name="Andreopoulos B."/>
            <person name="Lipzen A."/>
            <person name="Chen C."/>
            <person name="Yanf M."/>
            <person name="Daum C."/>
            <person name="Ng V."/>
            <person name="Clum A."/>
            <person name="Ohm R."/>
            <person name="Martin F."/>
            <person name="Silar P."/>
            <person name="Natvig D."/>
            <person name="Lalanne C."/>
            <person name="Gautier V."/>
            <person name="Ament-Velasquez S.L."/>
            <person name="Kruys A."/>
            <person name="Hutchinson M.I."/>
            <person name="Powell A.J."/>
            <person name="Barry K."/>
            <person name="Miller A.N."/>
            <person name="Grigoriev I.V."/>
            <person name="Debuchy R."/>
            <person name="Gladieux P."/>
            <person name="Thoren M.H."/>
            <person name="Johannesson H."/>
        </authorList>
    </citation>
    <scope>NUCLEOTIDE SEQUENCE</scope>
    <source>
        <strain evidence="2">PSN243</strain>
    </source>
</reference>
<comment type="caution">
    <text evidence="2">The sequence shown here is derived from an EMBL/GenBank/DDBJ whole genome shotgun (WGS) entry which is preliminary data.</text>
</comment>
<dbReference type="EMBL" id="MU865935">
    <property type="protein sequence ID" value="KAK4449896.1"/>
    <property type="molecule type" value="Genomic_DNA"/>
</dbReference>
<feature type="signal peptide" evidence="1">
    <location>
        <begin position="1"/>
        <end position="22"/>
    </location>
</feature>
<dbReference type="AlphaFoldDB" id="A0AAV9GQH5"/>
<evidence type="ECO:0008006" key="4">
    <source>
        <dbReference type="Google" id="ProtNLM"/>
    </source>
</evidence>
<sequence length="91" mass="9396">MGALGRLVPALVSLSRCLLAEAIDCGVATPGPRESALGVEPHGAWGSLPCSKGKAQPWGRRLNSRSADAQCKTLVASSHQPPPNHDDATSI</sequence>
<proteinExistence type="predicted"/>
<evidence type="ECO:0000256" key="1">
    <source>
        <dbReference type="SAM" id="SignalP"/>
    </source>
</evidence>
<evidence type="ECO:0000313" key="3">
    <source>
        <dbReference type="Proteomes" id="UP001321760"/>
    </source>
</evidence>
<reference evidence="2" key="1">
    <citation type="journal article" date="2023" name="Mol. Phylogenet. Evol.">
        <title>Genome-scale phylogeny and comparative genomics of the fungal order Sordariales.</title>
        <authorList>
            <person name="Hensen N."/>
            <person name="Bonometti L."/>
            <person name="Westerberg I."/>
            <person name="Brannstrom I.O."/>
            <person name="Guillou S."/>
            <person name="Cros-Aarteil S."/>
            <person name="Calhoun S."/>
            <person name="Haridas S."/>
            <person name="Kuo A."/>
            <person name="Mondo S."/>
            <person name="Pangilinan J."/>
            <person name="Riley R."/>
            <person name="LaButti K."/>
            <person name="Andreopoulos B."/>
            <person name="Lipzen A."/>
            <person name="Chen C."/>
            <person name="Yan M."/>
            <person name="Daum C."/>
            <person name="Ng V."/>
            <person name="Clum A."/>
            <person name="Steindorff A."/>
            <person name="Ohm R.A."/>
            <person name="Martin F."/>
            <person name="Silar P."/>
            <person name="Natvig D.O."/>
            <person name="Lalanne C."/>
            <person name="Gautier V."/>
            <person name="Ament-Velasquez S.L."/>
            <person name="Kruys A."/>
            <person name="Hutchinson M.I."/>
            <person name="Powell A.J."/>
            <person name="Barry K."/>
            <person name="Miller A.N."/>
            <person name="Grigoriev I.V."/>
            <person name="Debuchy R."/>
            <person name="Gladieux P."/>
            <person name="Hiltunen Thoren M."/>
            <person name="Johannesson H."/>
        </authorList>
    </citation>
    <scope>NUCLEOTIDE SEQUENCE</scope>
    <source>
        <strain evidence="2">PSN243</strain>
    </source>
</reference>
<organism evidence="2 3">
    <name type="scientific">Podospora aff. communis PSN243</name>
    <dbReference type="NCBI Taxonomy" id="3040156"/>
    <lineage>
        <taxon>Eukaryota</taxon>
        <taxon>Fungi</taxon>
        <taxon>Dikarya</taxon>
        <taxon>Ascomycota</taxon>
        <taxon>Pezizomycotina</taxon>
        <taxon>Sordariomycetes</taxon>
        <taxon>Sordariomycetidae</taxon>
        <taxon>Sordariales</taxon>
        <taxon>Podosporaceae</taxon>
        <taxon>Podospora</taxon>
    </lineage>
</organism>
<name>A0AAV9GQH5_9PEZI</name>